<organism evidence="4 5">
    <name type="scientific">Bradyrhizobium erythrophlei</name>
    <dbReference type="NCBI Taxonomy" id="1437360"/>
    <lineage>
        <taxon>Bacteria</taxon>
        <taxon>Pseudomonadati</taxon>
        <taxon>Pseudomonadota</taxon>
        <taxon>Alphaproteobacteria</taxon>
        <taxon>Hyphomicrobiales</taxon>
        <taxon>Nitrobacteraceae</taxon>
        <taxon>Bradyrhizobium</taxon>
    </lineage>
</organism>
<evidence type="ECO:0000313" key="5">
    <source>
        <dbReference type="Proteomes" id="UP000189796"/>
    </source>
</evidence>
<feature type="repeat" description="TPR" evidence="3">
    <location>
        <begin position="96"/>
        <end position="129"/>
    </location>
</feature>
<dbReference type="InterPro" id="IPR019734">
    <property type="entry name" value="TPR_rpt"/>
</dbReference>
<dbReference type="PANTHER" id="PTHR44858:SF1">
    <property type="entry name" value="UDP-N-ACETYLGLUCOSAMINE--PEPTIDE N-ACETYLGLUCOSAMINYLTRANSFERASE SPINDLY-RELATED"/>
    <property type="match status" value="1"/>
</dbReference>
<accession>A0A1M5I3V5</accession>
<feature type="repeat" description="TPR" evidence="3">
    <location>
        <begin position="62"/>
        <end position="95"/>
    </location>
</feature>
<keyword evidence="2 3" id="KW-0802">TPR repeat</keyword>
<reference evidence="4 5" key="1">
    <citation type="submission" date="2016-11" db="EMBL/GenBank/DDBJ databases">
        <authorList>
            <person name="Jaros S."/>
            <person name="Januszkiewicz K."/>
            <person name="Wedrychowicz H."/>
        </authorList>
    </citation>
    <scope>NUCLEOTIDE SEQUENCE [LARGE SCALE GENOMIC DNA]</scope>
    <source>
        <strain evidence="4 5">GAS138</strain>
    </source>
</reference>
<dbReference type="PROSITE" id="PS50293">
    <property type="entry name" value="TPR_REGION"/>
    <property type="match status" value="1"/>
</dbReference>
<evidence type="ECO:0000313" key="4">
    <source>
        <dbReference type="EMBL" id="SHG22901.1"/>
    </source>
</evidence>
<proteinExistence type="predicted"/>
<name>A0A1M5I3V5_9BRAD</name>
<feature type="repeat" description="TPR" evidence="3">
    <location>
        <begin position="164"/>
        <end position="197"/>
    </location>
</feature>
<dbReference type="OrthoDB" id="9814069at2"/>
<dbReference type="Pfam" id="PF13414">
    <property type="entry name" value="TPR_11"/>
    <property type="match status" value="1"/>
</dbReference>
<dbReference type="PANTHER" id="PTHR44858">
    <property type="entry name" value="TETRATRICOPEPTIDE REPEAT PROTEIN 6"/>
    <property type="match status" value="1"/>
</dbReference>
<keyword evidence="1" id="KW-0677">Repeat</keyword>
<dbReference type="EMBL" id="LT670817">
    <property type="protein sequence ID" value="SHG22901.1"/>
    <property type="molecule type" value="Genomic_DNA"/>
</dbReference>
<gene>
    <name evidence="4" type="ORF">SAMN05443248_0782</name>
</gene>
<dbReference type="PROSITE" id="PS50005">
    <property type="entry name" value="TPR"/>
    <property type="match status" value="4"/>
</dbReference>
<feature type="repeat" description="TPR" evidence="3">
    <location>
        <begin position="130"/>
        <end position="163"/>
    </location>
</feature>
<evidence type="ECO:0000256" key="1">
    <source>
        <dbReference type="ARBA" id="ARBA00022737"/>
    </source>
</evidence>
<dbReference type="InterPro" id="IPR011990">
    <property type="entry name" value="TPR-like_helical_dom_sf"/>
</dbReference>
<dbReference type="SUPFAM" id="SSF48452">
    <property type="entry name" value="TPR-like"/>
    <property type="match status" value="1"/>
</dbReference>
<dbReference type="InterPro" id="IPR050498">
    <property type="entry name" value="Ycf3"/>
</dbReference>
<dbReference type="SMART" id="SM00028">
    <property type="entry name" value="TPR"/>
    <property type="match status" value="4"/>
</dbReference>
<dbReference type="Pfam" id="PF13432">
    <property type="entry name" value="TPR_16"/>
    <property type="match status" value="1"/>
</dbReference>
<protein>
    <submittedName>
        <fullName evidence="4">Tetratricopeptide repeat-containing protein</fullName>
    </submittedName>
</protein>
<evidence type="ECO:0000256" key="3">
    <source>
        <dbReference type="PROSITE-ProRule" id="PRU00339"/>
    </source>
</evidence>
<dbReference type="Gene3D" id="1.25.40.10">
    <property type="entry name" value="Tetratricopeptide repeat domain"/>
    <property type="match status" value="2"/>
</dbReference>
<dbReference type="Proteomes" id="UP000189796">
    <property type="component" value="Chromosome I"/>
</dbReference>
<evidence type="ECO:0000256" key="2">
    <source>
        <dbReference type="ARBA" id="ARBA00022803"/>
    </source>
</evidence>
<dbReference type="AlphaFoldDB" id="A0A1M5I3V5"/>
<sequence length="218" mass="23049">MALPVSYPLSGALRFCPRASVPLTLVAIALCGCSINLGSLSSEADHQVPPQAVPSGTEASEAQTITASGEALVRSGKNEEALAEFNKAIALDPNNAQALYNRGPLYQSDQQHQSAIDDFTATNGLTPQRAEPLLARAISYLALDKAKEAASDLDEAVQSDPQNAQIWTTRGLAYERLGDKTKAAGSYARAINIRPKDEAARSGFARVGGKPGQSYDTF</sequence>